<dbReference type="Proteomes" id="UP001159427">
    <property type="component" value="Unassembled WGS sequence"/>
</dbReference>
<keyword evidence="2" id="KW-1185">Reference proteome</keyword>
<dbReference type="EMBL" id="CALNXI010002820">
    <property type="protein sequence ID" value="CAH3190925.1"/>
    <property type="molecule type" value="Genomic_DNA"/>
</dbReference>
<protein>
    <submittedName>
        <fullName evidence="1">Uncharacterized protein</fullName>
    </submittedName>
</protein>
<name>A0ABN8SMB2_9CNID</name>
<comment type="caution">
    <text evidence="1">The sequence shown here is derived from an EMBL/GenBank/DDBJ whole genome shotgun (WGS) entry which is preliminary data.</text>
</comment>
<accession>A0ABN8SMB2</accession>
<evidence type="ECO:0000313" key="2">
    <source>
        <dbReference type="Proteomes" id="UP001159427"/>
    </source>
</evidence>
<feature type="non-terminal residue" evidence="1">
    <location>
        <position position="1"/>
    </location>
</feature>
<organism evidence="1 2">
    <name type="scientific">Porites evermanni</name>
    <dbReference type="NCBI Taxonomy" id="104178"/>
    <lineage>
        <taxon>Eukaryota</taxon>
        <taxon>Metazoa</taxon>
        <taxon>Cnidaria</taxon>
        <taxon>Anthozoa</taxon>
        <taxon>Hexacorallia</taxon>
        <taxon>Scleractinia</taxon>
        <taxon>Fungiina</taxon>
        <taxon>Poritidae</taxon>
        <taxon>Porites</taxon>
    </lineage>
</organism>
<proteinExistence type="predicted"/>
<gene>
    <name evidence="1" type="ORF">PEVE_00021082</name>
</gene>
<evidence type="ECO:0000313" key="1">
    <source>
        <dbReference type="EMBL" id="CAH3190925.1"/>
    </source>
</evidence>
<sequence length="109" mass="12341">VKSSSRKRPLWFDFRNRPMKLRILCGRLLEDGFVFTYDRIKTTCAGKCGKKKLTSLNVVRVLVKFAPGATGNEAESTKRSVTLRHDGSKIPESQQSFMAETTMCIVEQL</sequence>
<reference evidence="1 2" key="1">
    <citation type="submission" date="2022-05" db="EMBL/GenBank/DDBJ databases">
        <authorList>
            <consortium name="Genoscope - CEA"/>
            <person name="William W."/>
        </authorList>
    </citation>
    <scope>NUCLEOTIDE SEQUENCE [LARGE SCALE GENOMIC DNA]</scope>
</reference>